<gene>
    <name evidence="1" type="ORF">CLF_105186</name>
</gene>
<keyword evidence="2" id="KW-1185">Reference proteome</keyword>
<evidence type="ECO:0000313" key="2">
    <source>
        <dbReference type="Proteomes" id="UP000008909"/>
    </source>
</evidence>
<accession>G7YD54</accession>
<name>G7YD54_CLOSI</name>
<organism evidence="1 2">
    <name type="scientific">Clonorchis sinensis</name>
    <name type="common">Chinese liver fluke</name>
    <dbReference type="NCBI Taxonomy" id="79923"/>
    <lineage>
        <taxon>Eukaryota</taxon>
        <taxon>Metazoa</taxon>
        <taxon>Spiralia</taxon>
        <taxon>Lophotrochozoa</taxon>
        <taxon>Platyhelminthes</taxon>
        <taxon>Trematoda</taxon>
        <taxon>Digenea</taxon>
        <taxon>Opisthorchiida</taxon>
        <taxon>Opisthorchiata</taxon>
        <taxon>Opisthorchiidae</taxon>
        <taxon>Clonorchis</taxon>
    </lineage>
</organism>
<evidence type="ECO:0000313" key="1">
    <source>
        <dbReference type="EMBL" id="GAA50888.1"/>
    </source>
</evidence>
<dbReference type="AlphaFoldDB" id="G7YD54"/>
<reference key="2">
    <citation type="submission" date="2011-10" db="EMBL/GenBank/DDBJ databases">
        <title>The genome and transcriptome sequence of Clonorchis sinensis provide insights into the carcinogenic liver fluke.</title>
        <authorList>
            <person name="Wang X."/>
            <person name="Huang Y."/>
            <person name="Chen W."/>
            <person name="Liu H."/>
            <person name="Guo L."/>
            <person name="Chen Y."/>
            <person name="Luo F."/>
            <person name="Zhou W."/>
            <person name="Sun J."/>
            <person name="Mao Q."/>
            <person name="Liang P."/>
            <person name="Zhou C."/>
            <person name="Tian Y."/>
            <person name="Men J."/>
            <person name="Lv X."/>
            <person name="Huang L."/>
            <person name="Zhou J."/>
            <person name="Hu Y."/>
            <person name="Li R."/>
            <person name="Zhang F."/>
            <person name="Lei H."/>
            <person name="Li X."/>
            <person name="Hu X."/>
            <person name="Liang C."/>
            <person name="Xu J."/>
            <person name="Wu Z."/>
            <person name="Yu X."/>
        </authorList>
    </citation>
    <scope>NUCLEOTIDE SEQUENCE</scope>
    <source>
        <strain>Henan</strain>
    </source>
</reference>
<proteinExistence type="predicted"/>
<sequence length="173" mass="19143">MAANPRSFLLILRYFPALYGNGPPLACFIHLNRLTGLVPTRLGKAGHQPNLLGESAVHESTDVIMGHLPFCFMNTYFLVEAVKTTSHTLTSLSSVLPYPICTITWFFSEYFTGSDPPPCESSTVDRGQSSCARCWSICRYSVAELFPVIRLQAIHSLSKKAVEIFGSVQHESN</sequence>
<protein>
    <submittedName>
        <fullName evidence="1">Uncharacterized protein</fullName>
    </submittedName>
</protein>
<dbReference type="EMBL" id="DF143090">
    <property type="protein sequence ID" value="GAA50888.1"/>
    <property type="molecule type" value="Genomic_DNA"/>
</dbReference>
<reference evidence="1" key="1">
    <citation type="journal article" date="2011" name="Genome Biol.">
        <title>The draft genome of the carcinogenic human liver fluke Clonorchis sinensis.</title>
        <authorList>
            <person name="Wang X."/>
            <person name="Chen W."/>
            <person name="Huang Y."/>
            <person name="Sun J."/>
            <person name="Men J."/>
            <person name="Liu H."/>
            <person name="Luo F."/>
            <person name="Guo L."/>
            <person name="Lv X."/>
            <person name="Deng C."/>
            <person name="Zhou C."/>
            <person name="Fan Y."/>
            <person name="Li X."/>
            <person name="Huang L."/>
            <person name="Hu Y."/>
            <person name="Liang C."/>
            <person name="Hu X."/>
            <person name="Xu J."/>
            <person name="Yu X."/>
        </authorList>
    </citation>
    <scope>NUCLEOTIDE SEQUENCE [LARGE SCALE GENOMIC DNA]</scope>
    <source>
        <strain evidence="1">Henan</strain>
    </source>
</reference>
<dbReference type="Proteomes" id="UP000008909">
    <property type="component" value="Unassembled WGS sequence"/>
</dbReference>